<evidence type="ECO:0000313" key="2">
    <source>
        <dbReference type="EMBL" id="WAR19274.1"/>
    </source>
</evidence>
<name>A0ABY7FD23_MYAAR</name>
<feature type="region of interest" description="Disordered" evidence="1">
    <location>
        <begin position="83"/>
        <end position="140"/>
    </location>
</feature>
<dbReference type="Proteomes" id="UP001164746">
    <property type="component" value="Chromosome 11"/>
</dbReference>
<dbReference type="EMBL" id="CP111022">
    <property type="protein sequence ID" value="WAR19274.1"/>
    <property type="molecule type" value="Genomic_DNA"/>
</dbReference>
<dbReference type="PANTHER" id="PTHR33887:SF5">
    <property type="entry name" value="PB1 DOMAIN-CONTAINING PROTEIN"/>
    <property type="match status" value="1"/>
</dbReference>
<organism evidence="2 3">
    <name type="scientific">Mya arenaria</name>
    <name type="common">Soft-shell clam</name>
    <dbReference type="NCBI Taxonomy" id="6604"/>
    <lineage>
        <taxon>Eukaryota</taxon>
        <taxon>Metazoa</taxon>
        <taxon>Spiralia</taxon>
        <taxon>Lophotrochozoa</taxon>
        <taxon>Mollusca</taxon>
        <taxon>Bivalvia</taxon>
        <taxon>Autobranchia</taxon>
        <taxon>Heteroconchia</taxon>
        <taxon>Euheterodonta</taxon>
        <taxon>Imparidentia</taxon>
        <taxon>Neoheterodontei</taxon>
        <taxon>Myida</taxon>
        <taxon>Myoidea</taxon>
        <taxon>Myidae</taxon>
        <taxon>Mya</taxon>
    </lineage>
</organism>
<dbReference type="Pfam" id="PF15874">
    <property type="entry name" value="Il2rg"/>
    <property type="match status" value="1"/>
</dbReference>
<keyword evidence="3" id="KW-1185">Reference proteome</keyword>
<dbReference type="InterPro" id="IPR039471">
    <property type="entry name" value="CXorf65-like"/>
</dbReference>
<gene>
    <name evidence="2" type="ORF">MAR_001112</name>
</gene>
<reference evidence="2" key="1">
    <citation type="submission" date="2022-11" db="EMBL/GenBank/DDBJ databases">
        <title>Centuries of genome instability and evolution in soft-shell clam transmissible cancer (bioRxiv).</title>
        <authorList>
            <person name="Hart S.F.M."/>
            <person name="Yonemitsu M.A."/>
            <person name="Giersch R.M."/>
            <person name="Beal B.F."/>
            <person name="Arriagada G."/>
            <person name="Davis B.W."/>
            <person name="Ostrander E.A."/>
            <person name="Goff S.P."/>
            <person name="Metzger M.J."/>
        </authorList>
    </citation>
    <scope>NUCLEOTIDE SEQUENCE</scope>
    <source>
        <strain evidence="2">MELC-2E11</strain>
        <tissue evidence="2">Siphon/mantle</tissue>
    </source>
</reference>
<sequence length="140" mass="16247">MFVTVRYGEDERRIFNINCRNEVLLHQIKKRCKLERDEVIELSDETGVVKNLRQNMDEYGVDFLKERETVILLRVETTILEQPPALPTSTEEDFLEPPPDKTVFIPMDSLIDDVDGKGRKGKAKDKKKDKKPKPPPPVKK</sequence>
<evidence type="ECO:0000256" key="1">
    <source>
        <dbReference type="SAM" id="MobiDB-lite"/>
    </source>
</evidence>
<evidence type="ECO:0000313" key="3">
    <source>
        <dbReference type="Proteomes" id="UP001164746"/>
    </source>
</evidence>
<accession>A0ABY7FD23</accession>
<proteinExistence type="predicted"/>
<protein>
    <submittedName>
        <fullName evidence="2">CX065-like protein</fullName>
    </submittedName>
</protein>
<dbReference type="PANTHER" id="PTHR33887">
    <property type="entry name" value="PB1 DOMAIN-CONTAINING PROTEIN"/>
    <property type="match status" value="1"/>
</dbReference>
<feature type="compositionally biased region" description="Basic residues" evidence="1">
    <location>
        <begin position="119"/>
        <end position="140"/>
    </location>
</feature>